<dbReference type="InterPro" id="IPR036894">
    <property type="entry name" value="YbaB-like_sf"/>
</dbReference>
<keyword evidence="5" id="KW-1185">Reference proteome</keyword>
<protein>
    <recommendedName>
        <fullName evidence="2">Nucleoid-associated protein B879_02702</fullName>
    </recommendedName>
</protein>
<dbReference type="AlphaFoldDB" id="K1KX45"/>
<proteinExistence type="inferred from homology"/>
<dbReference type="PANTHER" id="PTHR33449">
    <property type="entry name" value="NUCLEOID-ASSOCIATED PROTEIN YBAB"/>
    <property type="match status" value="1"/>
</dbReference>
<dbReference type="Gene3D" id="3.30.1310.10">
    <property type="entry name" value="Nucleoid-associated protein YbaB-like domain"/>
    <property type="match status" value="1"/>
</dbReference>
<dbReference type="GO" id="GO:0003677">
    <property type="term" value="F:DNA binding"/>
    <property type="evidence" value="ECO:0007669"/>
    <property type="project" value="UniProtKB-UniRule"/>
</dbReference>
<reference evidence="4 5" key="1">
    <citation type="journal article" date="2012" name="J. Bacteriol.">
        <title>Draft Genome Sequence of Cecembia lonarensis Strain LW9T, Isolated from Lonar Lake, a Haloalkaline Lake in India.</title>
        <authorList>
            <person name="Shivaji S."/>
            <person name="Ara S."/>
            <person name="Singh A."/>
            <person name="Pinnaka A.K."/>
        </authorList>
    </citation>
    <scope>NUCLEOTIDE SEQUENCE [LARGE SCALE GENOMIC DNA]</scope>
    <source>
        <strain evidence="4 5">LW9</strain>
    </source>
</reference>
<feature type="coiled-coil region" evidence="3">
    <location>
        <begin position="21"/>
        <end position="48"/>
    </location>
</feature>
<dbReference type="PIRSF" id="PIRSF004555">
    <property type="entry name" value="UCP004555"/>
    <property type="match status" value="1"/>
</dbReference>
<gene>
    <name evidence="4" type="ORF">B879_02702</name>
</gene>
<dbReference type="Proteomes" id="UP000004478">
    <property type="component" value="Unassembled WGS sequence"/>
</dbReference>
<comment type="caution">
    <text evidence="4">The sequence shown here is derived from an EMBL/GenBank/DDBJ whole genome shotgun (WGS) entry which is preliminary data.</text>
</comment>
<evidence type="ECO:0000256" key="3">
    <source>
        <dbReference type="SAM" id="Coils"/>
    </source>
</evidence>
<comment type="function">
    <text evidence="2">Binds to DNA and alters its conformation. May be involved in regulation of gene expression, nucleoid organization and DNA protection.</text>
</comment>
<dbReference type="PATRIC" id="fig|1225176.3.peg.2880"/>
<evidence type="ECO:0000256" key="1">
    <source>
        <dbReference type="ARBA" id="ARBA00023125"/>
    </source>
</evidence>
<dbReference type="HAMAP" id="MF_00274">
    <property type="entry name" value="DNA_YbaB_EbfC"/>
    <property type="match status" value="1"/>
</dbReference>
<dbReference type="InterPro" id="IPR004401">
    <property type="entry name" value="YbaB/EbfC"/>
</dbReference>
<sequence>MVPVLEKDYICALNNEAMFDIMSIMNKVKEAQAKIKEAQAKLVHLKAEGESGAGMVKVVVNGNRKVEAIQMDDSLVNVSDKEMLADLVVAATNKAMEAIDIKIKDELKSATDGMMPNIPGMDFGNMF</sequence>
<keyword evidence="3" id="KW-0175">Coiled coil</keyword>
<dbReference type="PANTHER" id="PTHR33449:SF1">
    <property type="entry name" value="NUCLEOID-ASSOCIATED PROTEIN YBAB"/>
    <property type="match status" value="1"/>
</dbReference>
<dbReference type="EMBL" id="AMGM01000045">
    <property type="protein sequence ID" value="EKB48675.1"/>
    <property type="molecule type" value="Genomic_DNA"/>
</dbReference>
<dbReference type="SUPFAM" id="SSF82607">
    <property type="entry name" value="YbaB-like"/>
    <property type="match status" value="1"/>
</dbReference>
<comment type="similarity">
    <text evidence="2">Belongs to the YbaB/EbfC family.</text>
</comment>
<evidence type="ECO:0000313" key="5">
    <source>
        <dbReference type="Proteomes" id="UP000004478"/>
    </source>
</evidence>
<evidence type="ECO:0000313" key="4">
    <source>
        <dbReference type="EMBL" id="EKB48675.1"/>
    </source>
</evidence>
<keyword evidence="2" id="KW-0963">Cytoplasm</keyword>
<dbReference type="Pfam" id="PF02575">
    <property type="entry name" value="YbaB_DNA_bd"/>
    <property type="match status" value="1"/>
</dbReference>
<organism evidence="4 5">
    <name type="scientific">Cecembia lonarensis (strain CCUG 58316 / KCTC 22772 / LW9)</name>
    <dbReference type="NCBI Taxonomy" id="1225176"/>
    <lineage>
        <taxon>Bacteria</taxon>
        <taxon>Pseudomonadati</taxon>
        <taxon>Bacteroidota</taxon>
        <taxon>Cytophagia</taxon>
        <taxon>Cytophagales</taxon>
        <taxon>Cyclobacteriaceae</taxon>
        <taxon>Cecembia</taxon>
    </lineage>
</organism>
<comment type="subunit">
    <text evidence="2">Homodimer.</text>
</comment>
<comment type="subcellular location">
    <subcellularLocation>
        <location evidence="2">Cytoplasm</location>
        <location evidence="2">Nucleoid</location>
    </subcellularLocation>
</comment>
<keyword evidence="1 2" id="KW-0238">DNA-binding</keyword>
<dbReference type="NCBIfam" id="TIGR00103">
    <property type="entry name" value="DNA_YbaB_EbfC"/>
    <property type="match status" value="1"/>
</dbReference>
<name>K1KX45_CECL9</name>
<dbReference type="GO" id="GO:0005829">
    <property type="term" value="C:cytosol"/>
    <property type="evidence" value="ECO:0007669"/>
    <property type="project" value="TreeGrafter"/>
</dbReference>
<accession>K1KX45</accession>
<dbReference type="GO" id="GO:0043590">
    <property type="term" value="C:bacterial nucleoid"/>
    <property type="evidence" value="ECO:0007669"/>
    <property type="project" value="UniProtKB-UniRule"/>
</dbReference>
<evidence type="ECO:0000256" key="2">
    <source>
        <dbReference type="HAMAP-Rule" id="MF_00274"/>
    </source>
</evidence>